<accession>A0AAX6FTX3</accession>
<protein>
    <submittedName>
        <fullName evidence="3">Centromere-associated protein E isoform X2</fullName>
    </submittedName>
</protein>
<dbReference type="EMBL" id="JANAVB010025999">
    <property type="protein sequence ID" value="KAJ6819846.1"/>
    <property type="molecule type" value="Genomic_DNA"/>
</dbReference>
<sequence length="316" mass="35826">MQALDEEESQMEALENRNMELENVMQGKMVELENLEAFRAKTLAKLSTTVSKFDELHNLSESLLAEIESLQSQLQERDSEISFLRQEVTRCTNDVLASQETSKNYSSEMHELLSLMEKMATRFGGSHVQTSDQNQSSVRSYIDIIDKKFVDAMDELDDLRVTVQSKDSLLQIEKGKVEELLSKMEELETLRDSGPSSSMNSPRTVETEQMVQRNKVSSGPIAAHIRSARKVNNDQIAIAIDVEKDDNTLDDEDDDKAHGFKSLTMSRLIPRATRPISDMIDGIWVSAERLLMRQPSLRLGVIIYWVVLHALLASFI</sequence>
<organism evidence="3 4">
    <name type="scientific">Iris pallida</name>
    <name type="common">Sweet iris</name>
    <dbReference type="NCBI Taxonomy" id="29817"/>
    <lineage>
        <taxon>Eukaryota</taxon>
        <taxon>Viridiplantae</taxon>
        <taxon>Streptophyta</taxon>
        <taxon>Embryophyta</taxon>
        <taxon>Tracheophyta</taxon>
        <taxon>Spermatophyta</taxon>
        <taxon>Magnoliopsida</taxon>
        <taxon>Liliopsida</taxon>
        <taxon>Asparagales</taxon>
        <taxon>Iridaceae</taxon>
        <taxon>Iridoideae</taxon>
        <taxon>Irideae</taxon>
        <taxon>Iris</taxon>
    </lineage>
</organism>
<name>A0AAX6FTX3_IRIPA</name>
<feature type="coiled-coil region" evidence="1">
    <location>
        <begin position="4"/>
        <end position="87"/>
    </location>
</feature>
<dbReference type="AlphaFoldDB" id="A0AAX6FTX3"/>
<evidence type="ECO:0000256" key="2">
    <source>
        <dbReference type="SAM" id="MobiDB-lite"/>
    </source>
</evidence>
<comment type="caution">
    <text evidence="3">The sequence shown here is derived from an EMBL/GenBank/DDBJ whole genome shotgun (WGS) entry which is preliminary data.</text>
</comment>
<evidence type="ECO:0000313" key="3">
    <source>
        <dbReference type="EMBL" id="KAJ6819846.1"/>
    </source>
</evidence>
<keyword evidence="1" id="KW-0175">Coiled coil</keyword>
<dbReference type="PANTHER" id="PTHR43939">
    <property type="entry name" value="COILED-COIL DOMAIN-CONTAINING PROTEIN 158"/>
    <property type="match status" value="1"/>
</dbReference>
<proteinExistence type="predicted"/>
<keyword evidence="4" id="KW-1185">Reference proteome</keyword>
<reference evidence="3" key="2">
    <citation type="submission" date="2023-04" db="EMBL/GenBank/DDBJ databases">
        <authorList>
            <person name="Bruccoleri R.E."/>
            <person name="Oakeley E.J."/>
            <person name="Faust A.-M."/>
            <person name="Dessus-Babus S."/>
            <person name="Altorfer M."/>
            <person name="Burckhardt D."/>
            <person name="Oertli M."/>
            <person name="Naumann U."/>
            <person name="Petersen F."/>
            <person name="Wong J."/>
        </authorList>
    </citation>
    <scope>NUCLEOTIDE SEQUENCE</scope>
    <source>
        <strain evidence="3">GSM-AAB239-AS_SAM_17_03QT</strain>
        <tissue evidence="3">Leaf</tissue>
    </source>
</reference>
<feature type="region of interest" description="Disordered" evidence="2">
    <location>
        <begin position="189"/>
        <end position="213"/>
    </location>
</feature>
<reference evidence="3" key="1">
    <citation type="journal article" date="2023" name="GigaByte">
        <title>Genome assembly of the bearded iris, Iris pallida Lam.</title>
        <authorList>
            <person name="Bruccoleri R.E."/>
            <person name="Oakeley E.J."/>
            <person name="Faust A.M.E."/>
            <person name="Altorfer M."/>
            <person name="Dessus-Babus S."/>
            <person name="Burckhardt D."/>
            <person name="Oertli M."/>
            <person name="Naumann U."/>
            <person name="Petersen F."/>
            <person name="Wong J."/>
        </authorList>
    </citation>
    <scope>NUCLEOTIDE SEQUENCE</scope>
    <source>
        <strain evidence="3">GSM-AAB239-AS_SAM_17_03QT</strain>
    </source>
</reference>
<feature type="compositionally biased region" description="Polar residues" evidence="2">
    <location>
        <begin position="194"/>
        <end position="213"/>
    </location>
</feature>
<evidence type="ECO:0000313" key="4">
    <source>
        <dbReference type="Proteomes" id="UP001140949"/>
    </source>
</evidence>
<dbReference type="PANTHER" id="PTHR43939:SF50">
    <property type="entry name" value="NUCLEOPORIN"/>
    <property type="match status" value="1"/>
</dbReference>
<dbReference type="Proteomes" id="UP001140949">
    <property type="component" value="Unassembled WGS sequence"/>
</dbReference>
<gene>
    <name evidence="3" type="ORF">M6B38_401565</name>
</gene>
<evidence type="ECO:0000256" key="1">
    <source>
        <dbReference type="SAM" id="Coils"/>
    </source>
</evidence>